<dbReference type="OMA" id="EWTFDIL"/>
<dbReference type="Proteomes" id="UP000624244">
    <property type="component" value="Unassembled WGS sequence"/>
</dbReference>
<protein>
    <recommendedName>
        <fullName evidence="4">AA1-like domain-containing protein</fullName>
    </recommendedName>
</protein>
<name>A0A8H5ZB81_COCSA</name>
<accession>A0A8H5ZB81</accession>
<feature type="chain" id="PRO_5034083731" description="AA1-like domain-containing protein" evidence="1">
    <location>
        <begin position="16"/>
        <end position="120"/>
    </location>
</feature>
<evidence type="ECO:0008006" key="4">
    <source>
        <dbReference type="Google" id="ProtNLM"/>
    </source>
</evidence>
<evidence type="ECO:0000256" key="1">
    <source>
        <dbReference type="SAM" id="SignalP"/>
    </source>
</evidence>
<proteinExistence type="predicted"/>
<comment type="caution">
    <text evidence="2">The sequence shown here is derived from an EMBL/GenBank/DDBJ whole genome shotgun (WGS) entry which is preliminary data.</text>
</comment>
<keyword evidence="1" id="KW-0732">Signal</keyword>
<dbReference type="EMBL" id="WNKQ01000019">
    <property type="protein sequence ID" value="KAF5845439.1"/>
    <property type="molecule type" value="Genomic_DNA"/>
</dbReference>
<evidence type="ECO:0000313" key="3">
    <source>
        <dbReference type="Proteomes" id="UP000624244"/>
    </source>
</evidence>
<sequence length="120" mass="12883">MKFLAAATLFGFAAAAVETVTISHFLYVGVNGYPQISFKLSVDGVSCAADHYTVDSLGNPCDKPEWTFDILEEQGRKIRLHHTVDGVTHTGDFAIGLNGPIPTVLEQIGTSTADLDRITS</sequence>
<feature type="signal peptide" evidence="1">
    <location>
        <begin position="1"/>
        <end position="15"/>
    </location>
</feature>
<organism evidence="2 3">
    <name type="scientific">Cochliobolus sativus</name>
    <name type="common">Common root rot and spot blotch fungus</name>
    <name type="synonym">Bipolaris sorokiniana</name>
    <dbReference type="NCBI Taxonomy" id="45130"/>
    <lineage>
        <taxon>Eukaryota</taxon>
        <taxon>Fungi</taxon>
        <taxon>Dikarya</taxon>
        <taxon>Ascomycota</taxon>
        <taxon>Pezizomycotina</taxon>
        <taxon>Dothideomycetes</taxon>
        <taxon>Pleosporomycetidae</taxon>
        <taxon>Pleosporales</taxon>
        <taxon>Pleosporineae</taxon>
        <taxon>Pleosporaceae</taxon>
        <taxon>Bipolaris</taxon>
    </lineage>
</organism>
<gene>
    <name evidence="2" type="ORF">GGP41_003031</name>
</gene>
<reference evidence="2" key="1">
    <citation type="submission" date="2019-11" db="EMBL/GenBank/DDBJ databases">
        <title>Bipolaris sorokiniana Genome sequencing.</title>
        <authorList>
            <person name="Wang H."/>
        </authorList>
    </citation>
    <scope>NUCLEOTIDE SEQUENCE</scope>
</reference>
<evidence type="ECO:0000313" key="2">
    <source>
        <dbReference type="EMBL" id="KAF5845439.1"/>
    </source>
</evidence>
<dbReference type="AlphaFoldDB" id="A0A8H5ZB81"/>